<dbReference type="PANTHER" id="PTHR32063">
    <property type="match status" value="1"/>
</dbReference>
<dbReference type="SUPFAM" id="SSF82714">
    <property type="entry name" value="Multidrug efflux transporter AcrB TolC docking domain, DN and DC subdomains"/>
    <property type="match status" value="2"/>
</dbReference>
<feature type="transmembrane region" description="Helical" evidence="2">
    <location>
        <begin position="395"/>
        <end position="415"/>
    </location>
</feature>
<keyword evidence="4" id="KW-1185">Reference proteome</keyword>
<comment type="caution">
    <text evidence="3">The sequence shown here is derived from an EMBL/GenBank/DDBJ whole genome shotgun (WGS) entry which is preliminary data.</text>
</comment>
<dbReference type="PRINTS" id="PR00702">
    <property type="entry name" value="ACRIFLAVINRP"/>
</dbReference>
<dbReference type="Gene3D" id="3.30.70.1320">
    <property type="entry name" value="Multidrug efflux transporter AcrB pore domain like"/>
    <property type="match status" value="1"/>
</dbReference>
<dbReference type="Gene3D" id="1.20.1640.10">
    <property type="entry name" value="Multidrug efflux transporter AcrB transmembrane domain"/>
    <property type="match status" value="2"/>
</dbReference>
<keyword evidence="2" id="KW-0472">Membrane</keyword>
<feature type="transmembrane region" description="Helical" evidence="2">
    <location>
        <begin position="467"/>
        <end position="487"/>
    </location>
</feature>
<feature type="region of interest" description="Disordered" evidence="1">
    <location>
        <begin position="1092"/>
        <end position="1115"/>
    </location>
</feature>
<evidence type="ECO:0000256" key="2">
    <source>
        <dbReference type="SAM" id="Phobius"/>
    </source>
</evidence>
<dbReference type="Proteomes" id="UP001628193">
    <property type="component" value="Unassembled WGS sequence"/>
</dbReference>
<dbReference type="InterPro" id="IPR027463">
    <property type="entry name" value="AcrB_DN_DC_subdom"/>
</dbReference>
<dbReference type="EMBL" id="BAAFGK010000001">
    <property type="protein sequence ID" value="GAB0055846.1"/>
    <property type="molecule type" value="Genomic_DNA"/>
</dbReference>
<name>A0ABQ0C4N3_9PROT</name>
<dbReference type="Gene3D" id="3.30.70.1440">
    <property type="entry name" value="Multidrug efflux transporter AcrB pore domain"/>
    <property type="match status" value="1"/>
</dbReference>
<feature type="compositionally biased region" description="Polar residues" evidence="1">
    <location>
        <begin position="1189"/>
        <end position="1199"/>
    </location>
</feature>
<feature type="transmembrane region" description="Helical" evidence="2">
    <location>
        <begin position="927"/>
        <end position="944"/>
    </location>
</feature>
<feature type="transmembrane region" description="Helical" evidence="2">
    <location>
        <begin position="499"/>
        <end position="522"/>
    </location>
</feature>
<reference evidence="3 4" key="1">
    <citation type="submission" date="2024-09" db="EMBL/GenBank/DDBJ databases">
        <title>Draft genome sequence of Candidatus Magnetaquicoccaceae bacterium FCR-1.</title>
        <authorList>
            <person name="Shimoshige H."/>
            <person name="Shimamura S."/>
            <person name="Taoka A."/>
            <person name="Kobayashi H."/>
            <person name="Maekawa T."/>
        </authorList>
    </citation>
    <scope>NUCLEOTIDE SEQUENCE [LARGE SCALE GENOMIC DNA]</scope>
    <source>
        <strain evidence="3 4">FCR-1</strain>
    </source>
</reference>
<feature type="transmembrane region" description="Helical" evidence="2">
    <location>
        <begin position="565"/>
        <end position="583"/>
    </location>
</feature>
<dbReference type="Gene3D" id="3.30.2090.10">
    <property type="entry name" value="Multidrug efflux transporter AcrB TolC docking domain, DN and DC subdomains"/>
    <property type="match status" value="2"/>
</dbReference>
<evidence type="ECO:0000313" key="4">
    <source>
        <dbReference type="Proteomes" id="UP001628193"/>
    </source>
</evidence>
<evidence type="ECO:0000256" key="1">
    <source>
        <dbReference type="SAM" id="MobiDB-lite"/>
    </source>
</evidence>
<feature type="transmembrane region" description="Helical" evidence="2">
    <location>
        <begin position="950"/>
        <end position="973"/>
    </location>
</feature>
<feature type="compositionally biased region" description="Basic and acidic residues" evidence="1">
    <location>
        <begin position="1228"/>
        <end position="1242"/>
    </location>
</feature>
<keyword evidence="2" id="KW-0812">Transmembrane</keyword>
<dbReference type="Pfam" id="PF00873">
    <property type="entry name" value="ACR_tran"/>
    <property type="match status" value="1"/>
</dbReference>
<organism evidence="3 4">
    <name type="scientific">Candidatus Magnetaquiglobus chichijimensis</name>
    <dbReference type="NCBI Taxonomy" id="3141448"/>
    <lineage>
        <taxon>Bacteria</taxon>
        <taxon>Pseudomonadati</taxon>
        <taxon>Pseudomonadota</taxon>
        <taxon>Magnetococcia</taxon>
        <taxon>Magnetococcales</taxon>
        <taxon>Candidatus Magnetaquicoccaceae</taxon>
        <taxon>Candidatus Magnetaquiglobus</taxon>
    </lineage>
</organism>
<proteinExistence type="predicted"/>
<feature type="compositionally biased region" description="Basic and acidic residues" evidence="1">
    <location>
        <begin position="1200"/>
        <end position="1218"/>
    </location>
</feature>
<dbReference type="InterPro" id="IPR001036">
    <property type="entry name" value="Acrflvin-R"/>
</dbReference>
<feature type="transmembrane region" description="Helical" evidence="2">
    <location>
        <begin position="985"/>
        <end position="1003"/>
    </location>
</feature>
<feature type="transmembrane region" description="Helical" evidence="2">
    <location>
        <begin position="37"/>
        <end position="55"/>
    </location>
</feature>
<dbReference type="Gene3D" id="3.30.70.1430">
    <property type="entry name" value="Multidrug efflux transporter AcrB pore domain"/>
    <property type="match status" value="2"/>
</dbReference>
<evidence type="ECO:0000313" key="3">
    <source>
        <dbReference type="EMBL" id="GAB0055846.1"/>
    </source>
</evidence>
<feature type="region of interest" description="Disordered" evidence="1">
    <location>
        <begin position="1168"/>
        <end position="1242"/>
    </location>
</feature>
<dbReference type="SUPFAM" id="SSF82866">
    <property type="entry name" value="Multidrug efflux transporter AcrB transmembrane domain"/>
    <property type="match status" value="2"/>
</dbReference>
<protein>
    <submittedName>
        <fullName evidence="3">Multidrug resistance protein MdtB</fullName>
    </submittedName>
</protein>
<dbReference type="PANTHER" id="PTHR32063:SF16">
    <property type="entry name" value="CATION EFFLUX SYSTEM (ACRB_ACRD_ACRF FAMILY)"/>
    <property type="match status" value="1"/>
</dbReference>
<gene>
    <name evidence="3" type="primary">mdtB_1</name>
    <name evidence="3" type="ORF">SIID45300_00143</name>
</gene>
<feature type="transmembrane region" description="Helical" evidence="2">
    <location>
        <begin position="370"/>
        <end position="389"/>
    </location>
</feature>
<keyword evidence="2" id="KW-1133">Transmembrane helix</keyword>
<feature type="transmembrane region" description="Helical" evidence="2">
    <location>
        <begin position="422"/>
        <end position="442"/>
    </location>
</feature>
<dbReference type="SUPFAM" id="SSF82693">
    <property type="entry name" value="Multidrug efflux transporter AcrB pore domain, PN1, PN2, PC1 and PC2 subdomains"/>
    <property type="match status" value="3"/>
</dbReference>
<sequence>MTTFHKDSLPPPPTPTTLTHNLGVAGSMAKTFIHSPLSPLLLFACLAMGIMGLILTPRQEDPQISVPMVDIFVRYTGASADQVSTLVAEPLERIMSEIKGVKHVYSASLRGQAMVTVEFDVGQDMEASLVKLYDKLESHMDLIPPDVTKPLVKPKAVDDVPVVTLTLWSNDVDDSSLRILALDVLQKLNEVENASQSFVVGGRPEQIRVEVSPERLSGYGITLDQIAQTIRTANSEKGLGSVESSDMGFQVYSGAFLKNAHDVARLMIGTHGDQPIRVRDVAEVFSGPEETQRMVTYTTGPAADPNGPTANQSSAVTIAIAKKKGANGVTVANGVLAKIEELKGRLIPKNVNVAVTRNYGETANEKVNELLFKLLVATMAVTVLVWFALGFKPATVTLIVIPVVILMTVFAALIMGYTIDRVSLFALIFSIGILVDDAIVVVENIYRRWLMEDKCCHLISIDAVREVGNPTILATFTVIAALLPMGFVRGMMGPYMLPIPALGSVAMLFSLFAAFIFTPWLAQLIKPSMRSLHHHSDKEIKSSERLEQFFRWIIPTLLDSKVKGYGFLFLLIGLFFLSMLLFYTTDVTVKILPLDNKPEFNVVINMPEGTAMPKTTNLARRMTQALKTQIPEVTALQTYVGTASPFNFNGMVRHYYLRQDAWQADIQVQLLHKSKRKRTSHDIAIEARKLLTPMAREVGAHIEVVEMPPGPPVLQSVVAEVTGPDADTRRKLARDMEEIFKKSPSLVDVDTYMREPYDIWRFEVDTEKAVRRGITVEAINRNLGMAMGGAQVGDVKRGSVLEPTYIVLQVPMGVRSNISSLSDLPLVNPQGKIVPLGELGRFVKQPHDPIIFHKDLRPVEYVTAEVEGRLDAPIYAMMDVEAMLKNYTAPDGVKITGEMMGPPKSYTHSAFEWTGEWVVTYETFRDMGLAFGVALILIYMLVVWEFGNFVLPAVIMAPIPLTLLGILPGHWLLNAKFTATSMIGFIALAGIIVRNSILLVDFAKQEIMRGTSVRDAVILSCKARTRPIIITALALVAGSSVILGDFIFQGMAISLLFGSLVSTLLTLLVIPLGCVSASHAFVDPEHLPPSRGGGRLDGACEADLPHASAPKPGVKVTKAPRTGILLAIWQLFWGLIFRPKKPKVKARPKPATPQPMAPVVLDPEPVAESASVEKAVDPSPVARLDDSSAPASKSPQSRDPSPDPKVEPVENGAEENRPKPVTRRGIRLKSDHGKTDEPRGDG</sequence>
<accession>A0ABQ0C4N3</accession>
<feature type="transmembrane region" description="Helical" evidence="2">
    <location>
        <begin position="1028"/>
        <end position="1048"/>
    </location>
</feature>
<feature type="transmembrane region" description="Helical" evidence="2">
    <location>
        <begin position="1055"/>
        <end position="1082"/>
    </location>
</feature>